<dbReference type="AlphaFoldDB" id="R4YQ09"/>
<dbReference type="KEGG" id="oai:OLEAN_C30900"/>
<name>R4YQ09_OLEAN</name>
<evidence type="ECO:0008006" key="3">
    <source>
        <dbReference type="Google" id="ProtNLM"/>
    </source>
</evidence>
<dbReference type="NCBIfam" id="TIGR04282">
    <property type="entry name" value="glyco_like_cofC"/>
    <property type="match status" value="1"/>
</dbReference>
<dbReference type="PANTHER" id="PTHR36529:SF1">
    <property type="entry name" value="GLYCOSYLTRANSFERASE"/>
    <property type="match status" value="1"/>
</dbReference>
<dbReference type="Pfam" id="PF09837">
    <property type="entry name" value="DUF2064"/>
    <property type="match status" value="1"/>
</dbReference>
<dbReference type="InterPro" id="IPR018641">
    <property type="entry name" value="Trfase_1_rSAM/seldom-assoc"/>
</dbReference>
<dbReference type="HOGENOM" id="CLU_075662_2_0_6"/>
<dbReference type="SUPFAM" id="SSF53448">
    <property type="entry name" value="Nucleotide-diphospho-sugar transferases"/>
    <property type="match status" value="1"/>
</dbReference>
<dbReference type="InterPro" id="IPR029044">
    <property type="entry name" value="Nucleotide-diphossugar_trans"/>
</dbReference>
<reference evidence="1 2" key="1">
    <citation type="journal article" date="2013" name="Nat. Commun.">
        <title>Genome sequence and functional genomic analysis of the oil-degrading bacterium Oleispira antarctica.</title>
        <authorList>
            <person name="Kube M."/>
            <person name="Chernikova T.N."/>
            <person name="Al-Ramahi Y."/>
            <person name="Beloqui A."/>
            <person name="Lopez-Cortez N."/>
            <person name="Guazzaroni M.E."/>
            <person name="Heipieper H.J."/>
            <person name="Klages S."/>
            <person name="Kotsyurbenko O.R."/>
            <person name="Langer I."/>
            <person name="Nechitaylo T.Y."/>
            <person name="Lunsdorf H."/>
            <person name="Fernandez M."/>
            <person name="Juarez S."/>
            <person name="Ciordia S."/>
            <person name="Singer A."/>
            <person name="Kagan O."/>
            <person name="Egorova O."/>
            <person name="Petit P.A."/>
            <person name="Stogios P."/>
            <person name="Kim Y."/>
            <person name="Tchigvintsev A."/>
            <person name="Flick R."/>
            <person name="Denaro R."/>
            <person name="Genovese M."/>
            <person name="Albar J.P."/>
            <person name="Reva O.N."/>
            <person name="Martinez-Gomariz M."/>
            <person name="Tran H."/>
            <person name="Ferrer M."/>
            <person name="Savchenko A."/>
            <person name="Yakunin A.F."/>
            <person name="Yakimov M.M."/>
            <person name="Golyshina O.V."/>
            <person name="Reinhardt R."/>
            <person name="Golyshin P.N."/>
        </authorList>
    </citation>
    <scope>NUCLEOTIDE SEQUENCE [LARGE SCALE GENOMIC DNA]</scope>
</reference>
<proteinExistence type="predicted"/>
<dbReference type="PANTHER" id="PTHR36529">
    <property type="entry name" value="SLL1095 PROTEIN"/>
    <property type="match status" value="1"/>
</dbReference>
<keyword evidence="2" id="KW-1185">Reference proteome</keyword>
<sequence length="217" mass="24138">MVKAGDQRNFSDQKFEWVVLSKAPIAGLVKTRLIPALGEQGACDVYKQLLTRLRESLSEVLVDTPLTSQVALWIAGDSDHEAFKSWSSLATFYQQPSAGDLGERMALAVQSSLARGCIPILIGVDVPDLDKKYLKNCLTQFKKYDLVISPAEDGGYGLLGMTQFYSALFVNKFWGSDTVFQSTKSDVEKLKINAAYLLKVWDVDEVADVERFRLIQS</sequence>
<protein>
    <recommendedName>
        <fullName evidence="3">Glycosyltransferase</fullName>
    </recommendedName>
</protein>
<organism evidence="1 2">
    <name type="scientific">Oleispira antarctica RB-8</name>
    <dbReference type="NCBI Taxonomy" id="698738"/>
    <lineage>
        <taxon>Bacteria</taxon>
        <taxon>Pseudomonadati</taxon>
        <taxon>Pseudomonadota</taxon>
        <taxon>Gammaproteobacteria</taxon>
        <taxon>Oceanospirillales</taxon>
        <taxon>Oceanospirillaceae</taxon>
        <taxon>Oleispira</taxon>
    </lineage>
</organism>
<dbReference type="STRING" id="698738.OLEAN_C30900"/>
<gene>
    <name evidence="1" type="ORF">OLEAN_C30900</name>
</gene>
<dbReference type="EMBL" id="FO203512">
    <property type="protein sequence ID" value="CCK77266.1"/>
    <property type="molecule type" value="Genomic_DNA"/>
</dbReference>
<evidence type="ECO:0000313" key="1">
    <source>
        <dbReference type="EMBL" id="CCK77266.1"/>
    </source>
</evidence>
<dbReference type="Gene3D" id="3.90.550.10">
    <property type="entry name" value="Spore Coat Polysaccharide Biosynthesis Protein SpsA, Chain A"/>
    <property type="match status" value="1"/>
</dbReference>
<dbReference type="OrthoDB" id="9798250at2"/>
<dbReference type="PATRIC" id="fig|698738.3.peg.3212"/>
<accession>R4YQ09</accession>
<evidence type="ECO:0000313" key="2">
    <source>
        <dbReference type="Proteomes" id="UP000032749"/>
    </source>
</evidence>
<dbReference type="Proteomes" id="UP000032749">
    <property type="component" value="Chromosome"/>
</dbReference>